<dbReference type="InterPro" id="IPR035919">
    <property type="entry name" value="EAL_sf"/>
</dbReference>
<gene>
    <name evidence="4" type="ORF">MKK62_11275</name>
</gene>
<dbReference type="InterPro" id="IPR029787">
    <property type="entry name" value="Nucleotide_cyclase"/>
</dbReference>
<feature type="domain" description="GGDEF" evidence="3">
    <location>
        <begin position="366"/>
        <end position="499"/>
    </location>
</feature>
<dbReference type="CDD" id="cd01949">
    <property type="entry name" value="GGDEF"/>
    <property type="match status" value="1"/>
</dbReference>
<dbReference type="PROSITE" id="PS50883">
    <property type="entry name" value="EAL"/>
    <property type="match status" value="1"/>
</dbReference>
<dbReference type="SUPFAM" id="SSF141868">
    <property type="entry name" value="EAL domain-like"/>
    <property type="match status" value="1"/>
</dbReference>
<feature type="transmembrane region" description="Helical" evidence="1">
    <location>
        <begin position="76"/>
        <end position="98"/>
    </location>
</feature>
<dbReference type="Pfam" id="PF00563">
    <property type="entry name" value="EAL"/>
    <property type="match status" value="1"/>
</dbReference>
<dbReference type="RefSeq" id="WP_260060450.1">
    <property type="nucleotide sequence ID" value="NZ_CP092488.2"/>
</dbReference>
<dbReference type="NCBIfam" id="TIGR00254">
    <property type="entry name" value="GGDEF"/>
    <property type="match status" value="1"/>
</dbReference>
<dbReference type="PANTHER" id="PTHR44757:SF2">
    <property type="entry name" value="BIOFILM ARCHITECTURE MAINTENANCE PROTEIN MBAA"/>
    <property type="match status" value="1"/>
</dbReference>
<dbReference type="Gene3D" id="3.20.20.450">
    <property type="entry name" value="EAL domain"/>
    <property type="match status" value="1"/>
</dbReference>
<proteinExistence type="predicted"/>
<feature type="transmembrane region" description="Helical" evidence="1">
    <location>
        <begin position="17"/>
        <end position="38"/>
    </location>
</feature>
<evidence type="ECO:0000259" key="3">
    <source>
        <dbReference type="PROSITE" id="PS50887"/>
    </source>
</evidence>
<feature type="domain" description="EAL" evidence="2">
    <location>
        <begin position="524"/>
        <end position="777"/>
    </location>
</feature>
<dbReference type="SMART" id="SM00267">
    <property type="entry name" value="GGDEF"/>
    <property type="match status" value="1"/>
</dbReference>
<evidence type="ECO:0000256" key="1">
    <source>
        <dbReference type="SAM" id="Phobius"/>
    </source>
</evidence>
<dbReference type="EMBL" id="CP092488">
    <property type="protein sequence ID" value="UMB71748.2"/>
    <property type="molecule type" value="Genomic_DNA"/>
</dbReference>
<dbReference type="SUPFAM" id="SSF55073">
    <property type="entry name" value="Nucleotide cyclase"/>
    <property type="match status" value="1"/>
</dbReference>
<dbReference type="InterPro" id="IPR052155">
    <property type="entry name" value="Biofilm_reg_signaling"/>
</dbReference>
<protein>
    <submittedName>
        <fullName evidence="4">EAL domain-containing protein</fullName>
    </submittedName>
</protein>
<feature type="transmembrane region" description="Helical" evidence="1">
    <location>
        <begin position="209"/>
        <end position="229"/>
    </location>
</feature>
<dbReference type="SMART" id="SM00052">
    <property type="entry name" value="EAL"/>
    <property type="match status" value="1"/>
</dbReference>
<keyword evidence="1" id="KW-0812">Transmembrane</keyword>
<feature type="transmembrane region" description="Helical" evidence="1">
    <location>
        <begin position="179"/>
        <end position="197"/>
    </location>
</feature>
<dbReference type="Proteomes" id="UP001055336">
    <property type="component" value="Chromosome"/>
</dbReference>
<feature type="transmembrane region" description="Helical" evidence="1">
    <location>
        <begin position="44"/>
        <end position="64"/>
    </location>
</feature>
<keyword evidence="5" id="KW-1185">Reference proteome</keyword>
<evidence type="ECO:0000313" key="4">
    <source>
        <dbReference type="EMBL" id="UMB71748.2"/>
    </source>
</evidence>
<dbReference type="PANTHER" id="PTHR44757">
    <property type="entry name" value="DIGUANYLATE CYCLASE DGCP"/>
    <property type="match status" value="1"/>
</dbReference>
<feature type="transmembrane region" description="Helical" evidence="1">
    <location>
        <begin position="141"/>
        <end position="159"/>
    </location>
</feature>
<dbReference type="Pfam" id="PF00990">
    <property type="entry name" value="GGDEF"/>
    <property type="match status" value="1"/>
</dbReference>
<evidence type="ECO:0000259" key="2">
    <source>
        <dbReference type="PROSITE" id="PS50883"/>
    </source>
</evidence>
<dbReference type="Gene3D" id="3.30.70.270">
    <property type="match status" value="1"/>
</dbReference>
<dbReference type="InterPro" id="IPR001633">
    <property type="entry name" value="EAL_dom"/>
</dbReference>
<dbReference type="PROSITE" id="PS50887">
    <property type="entry name" value="GGDEF"/>
    <property type="match status" value="1"/>
</dbReference>
<dbReference type="InterPro" id="IPR000160">
    <property type="entry name" value="GGDEF_dom"/>
</dbReference>
<name>A0ABY3VQL6_9MYCO</name>
<reference evidence="4" key="1">
    <citation type="submission" date="2022-08" db="EMBL/GenBank/DDBJ databases">
        <title>Whole genome sequencing of non-tuberculosis mycobacteria type-strains.</title>
        <authorList>
            <person name="Igarashi Y."/>
            <person name="Osugi A."/>
            <person name="Mitarai S."/>
        </authorList>
    </citation>
    <scope>NUCLEOTIDE SEQUENCE</scope>
    <source>
        <strain evidence="4">DSM 45127</strain>
    </source>
</reference>
<keyword evidence="1" id="KW-1133">Transmembrane helix</keyword>
<keyword evidence="1" id="KW-0472">Membrane</keyword>
<accession>A0ABY3VQL6</accession>
<sequence>MGAVVGIPSANQRLLRIAAAPIVVFLVFAVWFLAGWGGAPVSKAMHAAGGLTFPTFAGISAAIAARRGHGRQRQAWLVMALGLAALEFGAITVLWHRFLRGSVLPLYPPGAMMGFLLFPTVACIALLLFPSGYTGVARFRMLLDGAIVGSSLFVVAWVTLLRNAYPAPGVSRLDEFLSIASPIAGVVTVTVAILGLARANAHYRRTLTVLTIGLTLIAAAGGAYVFLLARHIYLFDTPLGLAWPAGLVLIGIAALDCPAEAPEPRPQSTASGASSLWLPYIPLAIAGGLELTEFRASFESDPALAAAPWLVLAVLARQFLVVAENRRLLHSASDRALRDPLTNLANRVLFHDRLDHAIALYHRDRRSVAVLSMDLDDFKLINDNLGHAAGDALLVQAGQRLTNCVRSGDTVARLGGDEFAVLIEDAGENAHLIVYQIMEAFERPFSTDGEVIFMRPSAGLAVAGLDDPDLRAAGLLKQADMAMYSAKRLGGGLQTFSPDMHVDDDVAGSFSTFDSQSPRGGLVEVRLLSDLRQAISHRALTVLYQPKVDLLTTRVVGAEALVRWPHPVFGMVQPHQFLPLVRQHGLMRSFTDLILDQALSDAAHWRRRGIALPVAVNLFPPLVGDVNLPARIFEALTRYELPGESLIVEITEDLLLDNIERTRHVLEVLRNNNIHISLDDFGSGYSALTYLRKLPIDEVKVDYDLISHVLTDPRAEAIVRAVIDLAHALEVTTVAEGVENADIAQWLRDRGCEVAQGMLYSPPITGAEMMELLVSPAPH</sequence>
<dbReference type="CDD" id="cd01948">
    <property type="entry name" value="EAL"/>
    <property type="match status" value="1"/>
</dbReference>
<evidence type="ECO:0000313" key="5">
    <source>
        <dbReference type="Proteomes" id="UP001055336"/>
    </source>
</evidence>
<organism evidence="4 5">
    <name type="scientific">Mycobacterium paraterrae</name>
    <dbReference type="NCBI Taxonomy" id="577492"/>
    <lineage>
        <taxon>Bacteria</taxon>
        <taxon>Bacillati</taxon>
        <taxon>Actinomycetota</taxon>
        <taxon>Actinomycetes</taxon>
        <taxon>Mycobacteriales</taxon>
        <taxon>Mycobacteriaceae</taxon>
        <taxon>Mycobacterium</taxon>
    </lineage>
</organism>
<dbReference type="InterPro" id="IPR043128">
    <property type="entry name" value="Rev_trsase/Diguanyl_cyclase"/>
</dbReference>
<feature type="transmembrane region" description="Helical" evidence="1">
    <location>
        <begin position="110"/>
        <end position="129"/>
    </location>
</feature>